<organism evidence="1 2">
    <name type="scientific">Tenacibaculum maritimum NCIMB 2154</name>
    <dbReference type="NCBI Taxonomy" id="1349785"/>
    <lineage>
        <taxon>Bacteria</taxon>
        <taxon>Pseudomonadati</taxon>
        <taxon>Bacteroidota</taxon>
        <taxon>Flavobacteriia</taxon>
        <taxon>Flavobacteriales</taxon>
        <taxon>Flavobacteriaceae</taxon>
        <taxon>Tenacibaculum</taxon>
    </lineage>
</organism>
<accession>A0A2H1E7G5</accession>
<dbReference type="KEGG" id="tmar:MARIT_0848"/>
<protein>
    <recommendedName>
        <fullName evidence="3">Rhs family protein</fullName>
    </recommendedName>
</protein>
<proteinExistence type="predicted"/>
<dbReference type="GeneID" id="93955494"/>
<dbReference type="RefSeq" id="WP_100210845.1">
    <property type="nucleotide sequence ID" value="NZ_CP138495.1"/>
</dbReference>
<dbReference type="NCBIfam" id="TIGR03696">
    <property type="entry name" value="Rhs_assc_core"/>
    <property type="match status" value="1"/>
</dbReference>
<keyword evidence="2" id="KW-1185">Reference proteome</keyword>
<dbReference type="PANTHER" id="PTHR32305:SF15">
    <property type="entry name" value="PROTEIN RHSA-RELATED"/>
    <property type="match status" value="1"/>
</dbReference>
<dbReference type="OrthoDB" id="9765204at2"/>
<dbReference type="AlphaFoldDB" id="A0A2H1E7G5"/>
<dbReference type="PANTHER" id="PTHR32305">
    <property type="match status" value="1"/>
</dbReference>
<evidence type="ECO:0000313" key="1">
    <source>
        <dbReference type="EMBL" id="SFZ80890.1"/>
    </source>
</evidence>
<evidence type="ECO:0008006" key="3">
    <source>
        <dbReference type="Google" id="ProtNLM"/>
    </source>
</evidence>
<dbReference type="PRINTS" id="PR00394">
    <property type="entry name" value="RHSPROTEIN"/>
</dbReference>
<dbReference type="InterPro" id="IPR050708">
    <property type="entry name" value="T6SS_VgrG/RHS"/>
</dbReference>
<dbReference type="InterPro" id="IPR022385">
    <property type="entry name" value="Rhs_assc_core"/>
</dbReference>
<dbReference type="Gene3D" id="2.180.10.10">
    <property type="entry name" value="RHS repeat-associated core"/>
    <property type="match status" value="1"/>
</dbReference>
<reference evidence="1 2" key="1">
    <citation type="submission" date="2016-11" db="EMBL/GenBank/DDBJ databases">
        <authorList>
            <person name="Jaros S."/>
            <person name="Januszkiewicz K."/>
            <person name="Wedrychowicz H."/>
        </authorList>
    </citation>
    <scope>NUCLEOTIDE SEQUENCE [LARGE SCALE GENOMIC DNA]</scope>
    <source>
        <strain evidence="1">NCIMB 2154T</strain>
    </source>
</reference>
<gene>
    <name evidence="1" type="ORF">MARIT_0848</name>
</gene>
<sequence>MLYGNIGLSNKFRIAIQAYDARGNIVWECELDIYGKVRNLHGEKTFIPFRFSGQYEDIETGLYYNRFRYYSPDTGTYISKDPIGLLGNNPNLYAYVPDVNSWVDVFGLDCGKKIYRGTDNGLEKAIAEETGYIMSDAAKKYYMEAMYSGMSKNKAISNALEASKKAHKTNIEYFGSLENYMKAHSLKGTEIGGAAERSLISFTTDPSVTSRFGSDVFKASKSDIFSKTLVGGSESEVFVAHMVKVF</sequence>
<dbReference type="Proteomes" id="UP000231564">
    <property type="component" value="Chromosome MARIT"/>
</dbReference>
<dbReference type="STRING" id="1349785.GCA_000509405_00107"/>
<evidence type="ECO:0000313" key="2">
    <source>
        <dbReference type="Proteomes" id="UP000231564"/>
    </source>
</evidence>
<name>A0A2H1E7G5_9FLAO</name>
<dbReference type="EMBL" id="LT634361">
    <property type="protein sequence ID" value="SFZ80890.1"/>
    <property type="molecule type" value="Genomic_DNA"/>
</dbReference>